<comment type="caution">
    <text evidence="2">The sequence shown here is derived from an EMBL/GenBank/DDBJ whole genome shotgun (WGS) entry which is preliminary data.</text>
</comment>
<dbReference type="Proteomes" id="UP001233999">
    <property type="component" value="Unassembled WGS sequence"/>
</dbReference>
<feature type="transmembrane region" description="Helical" evidence="1">
    <location>
        <begin position="6"/>
        <end position="25"/>
    </location>
</feature>
<evidence type="ECO:0000313" key="3">
    <source>
        <dbReference type="Proteomes" id="UP001233999"/>
    </source>
</evidence>
<dbReference type="EMBL" id="JASPKZ010006088">
    <property type="protein sequence ID" value="KAJ9587555.1"/>
    <property type="molecule type" value="Genomic_DNA"/>
</dbReference>
<organism evidence="2 3">
    <name type="scientific">Diploptera punctata</name>
    <name type="common">Pacific beetle cockroach</name>
    <dbReference type="NCBI Taxonomy" id="6984"/>
    <lineage>
        <taxon>Eukaryota</taxon>
        <taxon>Metazoa</taxon>
        <taxon>Ecdysozoa</taxon>
        <taxon>Arthropoda</taxon>
        <taxon>Hexapoda</taxon>
        <taxon>Insecta</taxon>
        <taxon>Pterygota</taxon>
        <taxon>Neoptera</taxon>
        <taxon>Polyneoptera</taxon>
        <taxon>Dictyoptera</taxon>
        <taxon>Blattodea</taxon>
        <taxon>Blaberoidea</taxon>
        <taxon>Blaberidae</taxon>
        <taxon>Diplopterinae</taxon>
        <taxon>Diploptera</taxon>
    </lineage>
</organism>
<keyword evidence="3" id="KW-1185">Reference proteome</keyword>
<proteinExistence type="predicted"/>
<feature type="non-terminal residue" evidence="2">
    <location>
        <position position="87"/>
    </location>
</feature>
<keyword evidence="1" id="KW-0812">Transmembrane</keyword>
<keyword evidence="1" id="KW-0472">Membrane</keyword>
<name>A0AAD7ZVA1_DIPPU</name>
<protein>
    <submittedName>
        <fullName evidence="2">Uncharacterized protein</fullName>
    </submittedName>
</protein>
<reference evidence="2" key="1">
    <citation type="journal article" date="2023" name="IScience">
        <title>Live-bearing cockroach genome reveals convergent evolutionary mechanisms linked to viviparity in insects and beyond.</title>
        <authorList>
            <person name="Fouks B."/>
            <person name="Harrison M.C."/>
            <person name="Mikhailova A.A."/>
            <person name="Marchal E."/>
            <person name="English S."/>
            <person name="Carruthers M."/>
            <person name="Jennings E.C."/>
            <person name="Chiamaka E.L."/>
            <person name="Frigard R.A."/>
            <person name="Pippel M."/>
            <person name="Attardo G.M."/>
            <person name="Benoit J.B."/>
            <person name="Bornberg-Bauer E."/>
            <person name="Tobe S.S."/>
        </authorList>
    </citation>
    <scope>NUCLEOTIDE SEQUENCE</scope>
    <source>
        <strain evidence="2">Stay&amp;Tobe</strain>
    </source>
</reference>
<accession>A0AAD7ZVA1</accession>
<keyword evidence="1" id="KW-1133">Transmembrane helix</keyword>
<feature type="transmembrane region" description="Helical" evidence="1">
    <location>
        <begin position="64"/>
        <end position="82"/>
    </location>
</feature>
<evidence type="ECO:0000256" key="1">
    <source>
        <dbReference type="SAM" id="Phobius"/>
    </source>
</evidence>
<dbReference type="AlphaFoldDB" id="A0AAD7ZVA1"/>
<evidence type="ECO:0000313" key="2">
    <source>
        <dbReference type="EMBL" id="KAJ9587555.1"/>
    </source>
</evidence>
<feature type="transmembrane region" description="Helical" evidence="1">
    <location>
        <begin position="37"/>
        <end position="58"/>
    </location>
</feature>
<feature type="non-terminal residue" evidence="2">
    <location>
        <position position="1"/>
    </location>
</feature>
<sequence>SHLAALQLSFADILRFLSFLCGWLLKPLIIDSCVVFTNFFVVIESIVSYAVYAFVILWRSRPTVSSGFCVVTICIIGLTAAFNRFSL</sequence>
<gene>
    <name evidence="2" type="ORF">L9F63_019011</name>
</gene>
<reference evidence="2" key="2">
    <citation type="submission" date="2023-05" db="EMBL/GenBank/DDBJ databases">
        <authorList>
            <person name="Fouks B."/>
        </authorList>
    </citation>
    <scope>NUCLEOTIDE SEQUENCE</scope>
    <source>
        <strain evidence="2">Stay&amp;Tobe</strain>
        <tissue evidence="2">Testes</tissue>
    </source>
</reference>